<feature type="region of interest" description="Disordered" evidence="2">
    <location>
        <begin position="1"/>
        <end position="90"/>
    </location>
</feature>
<reference evidence="3 4" key="1">
    <citation type="submission" date="2006-05" db="EMBL/GenBank/DDBJ databases">
        <authorList>
            <person name="King G."/>
            <person name="Ferriera S."/>
            <person name="Johnson J."/>
            <person name="Kravitz S."/>
            <person name="Beeson K."/>
            <person name="Sutton G."/>
            <person name="Rogers Y.-H."/>
            <person name="Friedman R."/>
            <person name="Frazier M."/>
            <person name="Venter J.C."/>
        </authorList>
    </citation>
    <scope>NUCLEOTIDE SEQUENCE [LARGE SCALE GENOMIC DNA]</scope>
    <source>
        <strain evidence="4">ATCC 25650 / DSM 13394 / JCM 20685 / NBRC 16684 / NCIMB 2208 / IAM 12614 / B1</strain>
    </source>
</reference>
<dbReference type="EMBL" id="AAUW01000021">
    <property type="protein sequence ID" value="EAV41438.1"/>
    <property type="molecule type" value="Genomic_DNA"/>
</dbReference>
<feature type="coiled-coil region" evidence="1">
    <location>
        <begin position="374"/>
        <end position="401"/>
    </location>
</feature>
<keyword evidence="1" id="KW-0175">Coiled coil</keyword>
<evidence type="ECO:0000313" key="4">
    <source>
        <dbReference type="Proteomes" id="UP000004848"/>
    </source>
</evidence>
<evidence type="ECO:0000313" key="3">
    <source>
        <dbReference type="EMBL" id="EAV41438.1"/>
    </source>
</evidence>
<name>A0P0X4_ROSAI</name>
<comment type="caution">
    <text evidence="3">The sequence shown here is derived from an EMBL/GenBank/DDBJ whole genome shotgun (WGS) entry which is preliminary data.</text>
</comment>
<sequence length="409" mass="46195">MKESAGPSVISQKDIHKAPGASKTEQPARAGFIAAEGTTRARFSDQECGSEAAKQFDRDAAPGKPNRNTVTELHPRKKRASCSNSLSIVDSDSGTEQVDRAKDFVPKVISLHHKTRPDLNWKYGTLEQKAAAAILEVLSLEGAESVGELVQRRELEALDSVENPNSFNKDADAESWVLKEIVDRMQQNDGARTTWFFDKNTRPDVRRGVDNLQRQPGKGCLKNGTGRRVEVKFLETKKDLKEHDRLIEARLNEAARNGYLCAVGVNILSKRIVRKRVEERAARNRIDTALFSYNGTVTLIDEYEKLIDKHVENCDLVSAIKFAKLSLKEMANARRQYLRIERIKKEFEYIANFGMDEQLGFERYHIGGSIMKFNEVSEKDLEAAEQNNTRLIKQADDIRGILDDLKSME</sequence>
<accession>A0P0X4</accession>
<organism evidence="3 4">
    <name type="scientific">Roseibium aggregatum (strain ATCC 25650 / DSM 13394 / JCM 20685 / NBRC 16684 / NCIMB 2208 / IAM 12614 / B1)</name>
    <name type="common">Stappia aggregata</name>
    <dbReference type="NCBI Taxonomy" id="384765"/>
    <lineage>
        <taxon>Bacteria</taxon>
        <taxon>Pseudomonadati</taxon>
        <taxon>Pseudomonadota</taxon>
        <taxon>Alphaproteobacteria</taxon>
        <taxon>Hyphomicrobiales</taxon>
        <taxon>Stappiaceae</taxon>
        <taxon>Roseibium</taxon>
    </lineage>
</organism>
<proteinExistence type="predicted"/>
<feature type="compositionally biased region" description="Polar residues" evidence="2">
    <location>
        <begin position="81"/>
        <end position="90"/>
    </location>
</feature>
<gene>
    <name evidence="3" type="ORF">SIAM614_01569</name>
</gene>
<dbReference type="AlphaFoldDB" id="A0P0X4"/>
<dbReference type="Proteomes" id="UP000004848">
    <property type="component" value="Unassembled WGS sequence"/>
</dbReference>
<evidence type="ECO:0000256" key="1">
    <source>
        <dbReference type="SAM" id="Coils"/>
    </source>
</evidence>
<protein>
    <submittedName>
        <fullName evidence="3">Uncharacterized protein</fullName>
    </submittedName>
</protein>
<evidence type="ECO:0000256" key="2">
    <source>
        <dbReference type="SAM" id="MobiDB-lite"/>
    </source>
</evidence>